<dbReference type="Proteomes" id="UP000823561">
    <property type="component" value="Chromosome 7"/>
</dbReference>
<dbReference type="AlphaFoldDB" id="A0AAV6GSJ6"/>
<dbReference type="PANTHER" id="PTHR31025:SF31">
    <property type="entry name" value="SI:CH211-166E11.5"/>
    <property type="match status" value="1"/>
</dbReference>
<keyword evidence="2" id="KW-1185">Reference proteome</keyword>
<gene>
    <name evidence="1" type="ORF">AALO_G00095110</name>
</gene>
<dbReference type="EMBL" id="JADWDJ010000007">
    <property type="protein sequence ID" value="KAG5278093.1"/>
    <property type="molecule type" value="Genomic_DNA"/>
</dbReference>
<protein>
    <submittedName>
        <fullName evidence="1">Uncharacterized protein</fullName>
    </submittedName>
</protein>
<organism evidence="1 2">
    <name type="scientific">Alosa alosa</name>
    <name type="common">allis shad</name>
    <dbReference type="NCBI Taxonomy" id="278164"/>
    <lineage>
        <taxon>Eukaryota</taxon>
        <taxon>Metazoa</taxon>
        <taxon>Chordata</taxon>
        <taxon>Craniata</taxon>
        <taxon>Vertebrata</taxon>
        <taxon>Euteleostomi</taxon>
        <taxon>Actinopterygii</taxon>
        <taxon>Neopterygii</taxon>
        <taxon>Teleostei</taxon>
        <taxon>Clupei</taxon>
        <taxon>Clupeiformes</taxon>
        <taxon>Clupeoidei</taxon>
        <taxon>Clupeidae</taxon>
        <taxon>Alosa</taxon>
    </lineage>
</organism>
<accession>A0AAV6GSJ6</accession>
<evidence type="ECO:0000313" key="2">
    <source>
        <dbReference type="Proteomes" id="UP000823561"/>
    </source>
</evidence>
<reference evidence="1" key="1">
    <citation type="submission" date="2020-10" db="EMBL/GenBank/DDBJ databases">
        <title>Chromosome-scale genome assembly of the Allis shad, Alosa alosa.</title>
        <authorList>
            <person name="Margot Z."/>
            <person name="Christophe K."/>
            <person name="Cabau C."/>
            <person name="Louis A."/>
            <person name="Berthelot C."/>
            <person name="Parey E."/>
            <person name="Roest Crollius H."/>
            <person name="Montfort J."/>
            <person name="Robinson-Rechavi M."/>
            <person name="Bucao C."/>
            <person name="Bouchez O."/>
            <person name="Gislard M."/>
            <person name="Lluch J."/>
            <person name="Milhes M."/>
            <person name="Lampietro C."/>
            <person name="Lopez Roques C."/>
            <person name="Donnadieu C."/>
            <person name="Braasch I."/>
            <person name="Desvignes T."/>
            <person name="Postlethwait J."/>
            <person name="Bobe J."/>
            <person name="Guiguen Y."/>
        </authorList>
    </citation>
    <scope>NUCLEOTIDE SEQUENCE</scope>
    <source>
        <strain evidence="1">M-15738</strain>
        <tissue evidence="1">Blood</tissue>
    </source>
</reference>
<name>A0AAV6GSJ6_9TELE</name>
<sequence length="295" mass="33651">MVTFPAAPSVPRRKTNLATLRLPSRKENKISEHRHRFLAAFPQQTLIPKHHFLEHYPHYPLLQVPYAPMSQLAKLRIILQDHDIRKLDLPHGIPATVAELESIVRETFELNGNFALHYKDAGETEGSLENERLNLFDEVNKRDNHQTITEKMAKTFSIRRQEIVNEAPAVSDLIGRWPVLFDAAQINEEFTRISTINLAKLDQYSPKIMALVSSEGGAAKINIQRIKNMLLEDDSVEMRREVAICAIIVFLKEKEEDLFKEDDGDITNDLMKMCLANGADLLAQPKLSKGVEAYF</sequence>
<comment type="caution">
    <text evidence="1">The sequence shown here is derived from an EMBL/GenBank/DDBJ whole genome shotgun (WGS) entry which is preliminary data.</text>
</comment>
<evidence type="ECO:0000313" key="1">
    <source>
        <dbReference type="EMBL" id="KAG5278093.1"/>
    </source>
</evidence>
<proteinExistence type="predicted"/>
<dbReference type="PANTHER" id="PTHR31025">
    <property type="entry name" value="SI:CH211-196P9.1-RELATED"/>
    <property type="match status" value="1"/>
</dbReference>